<feature type="transmembrane region" description="Helical" evidence="7">
    <location>
        <begin position="201"/>
        <end position="224"/>
    </location>
</feature>
<evidence type="ECO:0000259" key="8">
    <source>
        <dbReference type="PROSITE" id="PS50928"/>
    </source>
</evidence>
<feature type="domain" description="ABC transmembrane type-1" evidence="8">
    <location>
        <begin position="69"/>
        <end position="282"/>
    </location>
</feature>
<dbReference type="EMBL" id="SNYJ01000008">
    <property type="protein sequence ID" value="TDQ39094.1"/>
    <property type="molecule type" value="Genomic_DNA"/>
</dbReference>
<comment type="similarity">
    <text evidence="7">Belongs to the binding-protein-dependent transport system permease family.</text>
</comment>
<feature type="transmembrane region" description="Helical" evidence="7">
    <location>
        <begin position="12"/>
        <end position="32"/>
    </location>
</feature>
<evidence type="ECO:0000256" key="2">
    <source>
        <dbReference type="ARBA" id="ARBA00022448"/>
    </source>
</evidence>
<proteinExistence type="inferred from homology"/>
<feature type="transmembrane region" description="Helical" evidence="7">
    <location>
        <begin position="106"/>
        <end position="127"/>
    </location>
</feature>
<evidence type="ECO:0000256" key="1">
    <source>
        <dbReference type="ARBA" id="ARBA00004651"/>
    </source>
</evidence>
<dbReference type="AlphaFoldDB" id="A0A4R6U7R5"/>
<dbReference type="GO" id="GO:0055085">
    <property type="term" value="P:transmembrane transport"/>
    <property type="evidence" value="ECO:0007669"/>
    <property type="project" value="InterPro"/>
</dbReference>
<dbReference type="Pfam" id="PF00528">
    <property type="entry name" value="BPD_transp_1"/>
    <property type="match status" value="1"/>
</dbReference>
<keyword evidence="6 7" id="KW-0472">Membrane</keyword>
<name>A0A4R6U7R5_9BACI</name>
<dbReference type="OrthoDB" id="9787541at2"/>
<dbReference type="InterPro" id="IPR000515">
    <property type="entry name" value="MetI-like"/>
</dbReference>
<evidence type="ECO:0000256" key="3">
    <source>
        <dbReference type="ARBA" id="ARBA00022475"/>
    </source>
</evidence>
<comment type="subcellular location">
    <subcellularLocation>
        <location evidence="1 7">Cell membrane</location>
        <topology evidence="1 7">Multi-pass membrane protein</topology>
    </subcellularLocation>
</comment>
<dbReference type="Proteomes" id="UP000295632">
    <property type="component" value="Unassembled WGS sequence"/>
</dbReference>
<protein>
    <submittedName>
        <fullName evidence="9">Carbohydrate ABC transporter membrane protein 1 (CUT1 family)</fullName>
    </submittedName>
</protein>
<evidence type="ECO:0000256" key="5">
    <source>
        <dbReference type="ARBA" id="ARBA00022989"/>
    </source>
</evidence>
<evidence type="ECO:0000313" key="10">
    <source>
        <dbReference type="Proteomes" id="UP000295632"/>
    </source>
</evidence>
<dbReference type="Gene3D" id="1.10.3720.10">
    <property type="entry name" value="MetI-like"/>
    <property type="match status" value="1"/>
</dbReference>
<dbReference type="CDD" id="cd06261">
    <property type="entry name" value="TM_PBP2"/>
    <property type="match status" value="1"/>
</dbReference>
<evidence type="ECO:0000256" key="6">
    <source>
        <dbReference type="ARBA" id="ARBA00023136"/>
    </source>
</evidence>
<evidence type="ECO:0000313" key="9">
    <source>
        <dbReference type="EMBL" id="TDQ39094.1"/>
    </source>
</evidence>
<dbReference type="PANTHER" id="PTHR30193:SF37">
    <property type="entry name" value="INNER MEMBRANE ABC TRANSPORTER PERMEASE PROTEIN YCJO"/>
    <property type="match status" value="1"/>
</dbReference>
<sequence length="293" mass="33046">MKQKRSLNWLKPLPFLLPFLLVYLVFTVYPIAKGLQMSLFDWTLIEKKGFRGFDHYARLLEDPDFWSSLGNTMLFVILSTPTMILLALGLALLANIQTTLQSIFRGAFFIPSILSVSVISYLAIFMLQPYTGFVNNAIQMFGTDAEPFWLNNPTLAWLSIVAVTLWWTVGFNLILFLTALQDIPDQLYEAAEIDGATRTQMFFKITLPQLVPIARVVLLLQVLASFKVFAQILLITDGGPGTATRPLIQYIYEIGFVRFDLGYASAMSYALFFLLLLLSIAQIRGRGKEGSMI</sequence>
<dbReference type="PROSITE" id="PS50928">
    <property type="entry name" value="ABC_TM1"/>
    <property type="match status" value="1"/>
</dbReference>
<accession>A0A4R6U7R5</accession>
<keyword evidence="5 7" id="KW-1133">Transmembrane helix</keyword>
<dbReference type="SUPFAM" id="SSF161098">
    <property type="entry name" value="MetI-like"/>
    <property type="match status" value="1"/>
</dbReference>
<keyword evidence="10" id="KW-1185">Reference proteome</keyword>
<dbReference type="GO" id="GO:0005886">
    <property type="term" value="C:plasma membrane"/>
    <property type="evidence" value="ECO:0007669"/>
    <property type="project" value="UniProtKB-SubCell"/>
</dbReference>
<feature type="transmembrane region" description="Helical" evidence="7">
    <location>
        <begin position="155"/>
        <end position="180"/>
    </location>
</feature>
<organism evidence="9 10">
    <name type="scientific">Aureibacillus halotolerans</name>
    <dbReference type="NCBI Taxonomy" id="1508390"/>
    <lineage>
        <taxon>Bacteria</taxon>
        <taxon>Bacillati</taxon>
        <taxon>Bacillota</taxon>
        <taxon>Bacilli</taxon>
        <taxon>Bacillales</taxon>
        <taxon>Bacillaceae</taxon>
        <taxon>Aureibacillus</taxon>
    </lineage>
</organism>
<feature type="transmembrane region" description="Helical" evidence="7">
    <location>
        <begin position="261"/>
        <end position="283"/>
    </location>
</feature>
<evidence type="ECO:0000256" key="7">
    <source>
        <dbReference type="RuleBase" id="RU363032"/>
    </source>
</evidence>
<comment type="caution">
    <text evidence="9">The sequence shown here is derived from an EMBL/GenBank/DDBJ whole genome shotgun (WGS) entry which is preliminary data.</text>
</comment>
<keyword evidence="3" id="KW-1003">Cell membrane</keyword>
<dbReference type="InterPro" id="IPR051393">
    <property type="entry name" value="ABC_transporter_permease"/>
</dbReference>
<gene>
    <name evidence="9" type="ORF">EV213_10841</name>
</gene>
<keyword evidence="4 7" id="KW-0812">Transmembrane</keyword>
<feature type="transmembrane region" description="Helical" evidence="7">
    <location>
        <begin position="73"/>
        <end position="94"/>
    </location>
</feature>
<evidence type="ECO:0000256" key="4">
    <source>
        <dbReference type="ARBA" id="ARBA00022692"/>
    </source>
</evidence>
<reference evidence="9 10" key="1">
    <citation type="submission" date="2019-03" db="EMBL/GenBank/DDBJ databases">
        <title>Genomic Encyclopedia of Type Strains, Phase IV (KMG-IV): sequencing the most valuable type-strain genomes for metagenomic binning, comparative biology and taxonomic classification.</title>
        <authorList>
            <person name="Goeker M."/>
        </authorList>
    </citation>
    <scope>NUCLEOTIDE SEQUENCE [LARGE SCALE GENOMIC DNA]</scope>
    <source>
        <strain evidence="9 10">DSM 28697</strain>
    </source>
</reference>
<dbReference type="PANTHER" id="PTHR30193">
    <property type="entry name" value="ABC TRANSPORTER PERMEASE PROTEIN"/>
    <property type="match status" value="1"/>
</dbReference>
<keyword evidence="2 7" id="KW-0813">Transport</keyword>
<dbReference type="RefSeq" id="WP_133580537.1">
    <property type="nucleotide sequence ID" value="NZ_SNYJ01000008.1"/>
</dbReference>
<dbReference type="InterPro" id="IPR035906">
    <property type="entry name" value="MetI-like_sf"/>
</dbReference>